<keyword evidence="3" id="KW-1185">Reference proteome</keyword>
<proteinExistence type="predicted"/>
<feature type="compositionally biased region" description="Basic residues" evidence="1">
    <location>
        <begin position="245"/>
        <end position="261"/>
    </location>
</feature>
<gene>
    <name evidence="2" type="ORF">PARMNEM_LOCUS18828</name>
</gene>
<feature type="compositionally biased region" description="Polar residues" evidence="1">
    <location>
        <begin position="1"/>
        <end position="17"/>
    </location>
</feature>
<accession>A0AAV1LY88</accession>
<feature type="compositionally biased region" description="Basic and acidic residues" evidence="1">
    <location>
        <begin position="62"/>
        <end position="76"/>
    </location>
</feature>
<reference evidence="2 3" key="1">
    <citation type="submission" date="2023-11" db="EMBL/GenBank/DDBJ databases">
        <authorList>
            <person name="Hedman E."/>
            <person name="Englund M."/>
            <person name="Stromberg M."/>
            <person name="Nyberg Akerstrom W."/>
            <person name="Nylinder S."/>
            <person name="Jareborg N."/>
            <person name="Kallberg Y."/>
            <person name="Kronander E."/>
        </authorList>
    </citation>
    <scope>NUCLEOTIDE SEQUENCE [LARGE SCALE GENOMIC DNA]</scope>
</reference>
<organism evidence="2 3">
    <name type="scientific">Parnassius mnemosyne</name>
    <name type="common">clouded apollo</name>
    <dbReference type="NCBI Taxonomy" id="213953"/>
    <lineage>
        <taxon>Eukaryota</taxon>
        <taxon>Metazoa</taxon>
        <taxon>Ecdysozoa</taxon>
        <taxon>Arthropoda</taxon>
        <taxon>Hexapoda</taxon>
        <taxon>Insecta</taxon>
        <taxon>Pterygota</taxon>
        <taxon>Neoptera</taxon>
        <taxon>Endopterygota</taxon>
        <taxon>Lepidoptera</taxon>
        <taxon>Glossata</taxon>
        <taxon>Ditrysia</taxon>
        <taxon>Papilionoidea</taxon>
        <taxon>Papilionidae</taxon>
        <taxon>Parnassiinae</taxon>
        <taxon>Parnassini</taxon>
        <taxon>Parnassius</taxon>
        <taxon>Driopa</taxon>
    </lineage>
</organism>
<feature type="region of interest" description="Disordered" evidence="1">
    <location>
        <begin position="241"/>
        <end position="261"/>
    </location>
</feature>
<dbReference type="Proteomes" id="UP001314205">
    <property type="component" value="Unassembled WGS sequence"/>
</dbReference>
<dbReference type="EMBL" id="CAVLGL010000115">
    <property type="protein sequence ID" value="CAK1600018.1"/>
    <property type="molecule type" value="Genomic_DNA"/>
</dbReference>
<feature type="region of interest" description="Disordered" evidence="1">
    <location>
        <begin position="1"/>
        <end position="76"/>
    </location>
</feature>
<evidence type="ECO:0000313" key="3">
    <source>
        <dbReference type="Proteomes" id="UP001314205"/>
    </source>
</evidence>
<feature type="region of interest" description="Disordered" evidence="1">
    <location>
        <begin position="286"/>
        <end position="351"/>
    </location>
</feature>
<feature type="compositionally biased region" description="Low complexity" evidence="1">
    <location>
        <begin position="18"/>
        <end position="38"/>
    </location>
</feature>
<sequence length="385" mass="43917">MAEQHITPSSHSALTRESSGSSPSRVVGGRWLRQVRQASRSRRNRRNVTSPLPRSANRHLNRVTDTEPRKQVELRRSSRLVNTLPRSDYSISERWSYGADFYETRYDTRYDTDYKSGDSWKYSSSTNSKRGRNSSYDRKKQKHHSTSASSTTEECVAYCTRSRTALKTTESVCEQLPNNLKDQTLSQLSLNQDTTATSIQEFQLNQTEGGLLPLDERDFAYSPFSSSTITELLDSDYSVYSPTANRRKGKKRKRSSHRSLSSRKSNCLLDLEDCKKKFKIDPYKEVDETSEDAISDSRPEYDSERPESASASHSSCTYLLRNRHNRELGPPTSTVISDNSVNTSTSEVVQHQTVIERKSSSEFRGRTVTPPPYKDLQGKLLVNYK</sequence>
<dbReference type="AlphaFoldDB" id="A0AAV1LY88"/>
<feature type="compositionally biased region" description="Basic and acidic residues" evidence="1">
    <location>
        <begin position="295"/>
        <end position="307"/>
    </location>
</feature>
<name>A0AAV1LY88_9NEOP</name>
<protein>
    <submittedName>
        <fullName evidence="2">Uncharacterized protein</fullName>
    </submittedName>
</protein>
<evidence type="ECO:0000313" key="2">
    <source>
        <dbReference type="EMBL" id="CAK1600018.1"/>
    </source>
</evidence>
<evidence type="ECO:0000256" key="1">
    <source>
        <dbReference type="SAM" id="MobiDB-lite"/>
    </source>
</evidence>
<feature type="region of interest" description="Disordered" evidence="1">
    <location>
        <begin position="116"/>
        <end position="147"/>
    </location>
</feature>
<comment type="caution">
    <text evidence="2">The sequence shown here is derived from an EMBL/GenBank/DDBJ whole genome shotgun (WGS) entry which is preliminary data.</text>
</comment>
<feature type="compositionally biased region" description="Polar residues" evidence="1">
    <location>
        <begin position="331"/>
        <end position="351"/>
    </location>
</feature>